<dbReference type="PANTHER" id="PTHR14614">
    <property type="entry name" value="HEPATOCELLULAR CARCINOMA-ASSOCIATED ANTIGEN"/>
    <property type="match status" value="1"/>
</dbReference>
<dbReference type="Gene3D" id="3.40.50.150">
    <property type="entry name" value="Vaccinia Virus protein VP39"/>
    <property type="match status" value="1"/>
</dbReference>
<dbReference type="InterPro" id="IPR019410">
    <property type="entry name" value="Methyltransf_16"/>
</dbReference>
<evidence type="ECO:0000256" key="1">
    <source>
        <dbReference type="SAM" id="MobiDB-lite"/>
    </source>
</evidence>
<dbReference type="EMBL" id="NAJO01000014">
    <property type="protein sequence ID" value="OQO07659.1"/>
    <property type="molecule type" value="Genomic_DNA"/>
</dbReference>
<feature type="compositionally biased region" description="Basic and acidic residues" evidence="1">
    <location>
        <begin position="369"/>
        <end position="380"/>
    </location>
</feature>
<protein>
    <recommendedName>
        <fullName evidence="4">Methyltransferase domain-containing protein</fullName>
    </recommendedName>
</protein>
<dbReference type="InParanoid" id="A0A1V8T8J3"/>
<keyword evidence="3" id="KW-1185">Reference proteome</keyword>
<dbReference type="GO" id="GO:0008757">
    <property type="term" value="F:S-adenosylmethionine-dependent methyltransferase activity"/>
    <property type="evidence" value="ECO:0007669"/>
    <property type="project" value="UniProtKB-ARBA"/>
</dbReference>
<dbReference type="InterPro" id="IPR029063">
    <property type="entry name" value="SAM-dependent_MTases_sf"/>
</dbReference>
<dbReference type="OrthoDB" id="413520at2759"/>
<reference evidence="3" key="1">
    <citation type="submission" date="2017-03" db="EMBL/GenBank/DDBJ databases">
        <title>Genomes of endolithic fungi from Antarctica.</title>
        <authorList>
            <person name="Coleine C."/>
            <person name="Masonjones S."/>
            <person name="Stajich J.E."/>
        </authorList>
    </citation>
    <scope>NUCLEOTIDE SEQUENCE [LARGE SCALE GENOMIC DNA]</scope>
    <source>
        <strain evidence="3">CCFEE 5527</strain>
    </source>
</reference>
<feature type="region of interest" description="Disordered" evidence="1">
    <location>
        <begin position="365"/>
        <end position="392"/>
    </location>
</feature>
<dbReference type="AlphaFoldDB" id="A0A1V8T8J3"/>
<name>A0A1V8T8J3_9PEZI</name>
<evidence type="ECO:0000313" key="3">
    <source>
        <dbReference type="Proteomes" id="UP000192596"/>
    </source>
</evidence>
<dbReference type="STRING" id="1507870.A0A1V8T8J3"/>
<dbReference type="Proteomes" id="UP000192596">
    <property type="component" value="Unassembled WGS sequence"/>
</dbReference>
<gene>
    <name evidence="2" type="ORF">B0A48_07356</name>
</gene>
<accession>A0A1V8T8J3</accession>
<evidence type="ECO:0008006" key="4">
    <source>
        <dbReference type="Google" id="ProtNLM"/>
    </source>
</evidence>
<organism evidence="2 3">
    <name type="scientific">Cryoendolithus antarcticus</name>
    <dbReference type="NCBI Taxonomy" id="1507870"/>
    <lineage>
        <taxon>Eukaryota</taxon>
        <taxon>Fungi</taxon>
        <taxon>Dikarya</taxon>
        <taxon>Ascomycota</taxon>
        <taxon>Pezizomycotina</taxon>
        <taxon>Dothideomycetes</taxon>
        <taxon>Dothideomycetidae</taxon>
        <taxon>Cladosporiales</taxon>
        <taxon>Cladosporiaceae</taxon>
        <taxon>Cryoendolithus</taxon>
    </lineage>
</organism>
<sequence>MHYIRYLSSPKIHVKGSDVQLKAVIAVTTDLGETFYPHDLDLIVSLRSPTPDAEGHSEVYLRRKVQCPAYTRALPISLNLTRNDVDWPACLHVNVAKPTTSRNPGFLPSVVDIWSSPLNPTKGHFASGPRIERRFTPLNERPLTLIEESGDSIARHLWDGSQVLAQLIDRTINLDTSSSPLPLLEYVLISATYRRMHVLELGCGVGTVGLSIAQSISDTDIILTDLSDVQELVEANIARLKPAINSKVSFRPLDWEAPVPQQVQSRSHDLIIVSECTYNTATLPALISTLLALLVRSPKAVILVATKRRHPDEAVFFDLMQNAGLVLDCQTTVPLPGVMGEGYADAESHVGVYCYVGRGHRLSLSPRGSEGEVTKSEGTGRGRGRGKAREQT</sequence>
<evidence type="ECO:0000313" key="2">
    <source>
        <dbReference type="EMBL" id="OQO07659.1"/>
    </source>
</evidence>
<dbReference type="CDD" id="cd02440">
    <property type="entry name" value="AdoMet_MTases"/>
    <property type="match status" value="1"/>
</dbReference>
<comment type="caution">
    <text evidence="2">The sequence shown here is derived from an EMBL/GenBank/DDBJ whole genome shotgun (WGS) entry which is preliminary data.</text>
</comment>
<dbReference type="Pfam" id="PF10294">
    <property type="entry name" value="Methyltransf_16"/>
    <property type="match status" value="1"/>
</dbReference>
<dbReference type="GO" id="GO:0005829">
    <property type="term" value="C:cytosol"/>
    <property type="evidence" value="ECO:0007669"/>
    <property type="project" value="TreeGrafter"/>
</dbReference>
<dbReference type="SUPFAM" id="SSF53335">
    <property type="entry name" value="S-adenosyl-L-methionine-dependent methyltransferases"/>
    <property type="match status" value="1"/>
</dbReference>
<dbReference type="PANTHER" id="PTHR14614:SF132">
    <property type="entry name" value="PROTEIN-LYSINE METHYLTRANSFERASE C42C1.13"/>
    <property type="match status" value="1"/>
</dbReference>
<proteinExistence type="predicted"/>